<gene>
    <name evidence="1" type="ORF">DCF17_11545</name>
</gene>
<dbReference type="Proteomes" id="UP000249081">
    <property type="component" value="Unassembled WGS sequence"/>
</dbReference>
<reference evidence="2" key="1">
    <citation type="submission" date="2018-04" db="EMBL/GenBank/DDBJ databases">
        <authorList>
            <person name="Cornet L."/>
        </authorList>
    </citation>
    <scope>NUCLEOTIDE SEQUENCE [LARGE SCALE GENOMIC DNA]</scope>
</reference>
<protein>
    <submittedName>
        <fullName evidence="1">Uncharacterized protein</fullName>
    </submittedName>
</protein>
<sequence length="366" mass="40486">MTKHSHPELDGQNPQTLYTFELKRPGQVLRERLTWGAVGLSVGLGLAAGYMLLNSEERSWSWPPANFTGKAGEVAVEAPFRQGAEQAMSAAELTQTAEFSEEWAEVALLWQQAIASMQAVPKASPDSPLAQEKVVEYERNLQYAQSNVASRASRAPNDKTYWTLGSDRDLVLAIQGTPSQTMQFQASCQQTWRYGDSVVELNNGYVKQYNNLDGSLRVLAEGPMVLSAQAAPGTWTLGSSEAEVVQIQGTPTRQEQYTSSRFTTLYFDQSSVMFENGQVISYLNSDDNLKVALQLPPLAQGRVVPEFWSMGSSRAEVLRVEGQTPVAISRNDNNCEEVFYFSEGEVTFRQGIVSGYRNQGQALQVR</sequence>
<dbReference type="AlphaFoldDB" id="A0A2W4XZQ5"/>
<comment type="caution">
    <text evidence="1">The sequence shown here is derived from an EMBL/GenBank/DDBJ whole genome shotgun (WGS) entry which is preliminary data.</text>
</comment>
<dbReference type="EMBL" id="QBMN01000071">
    <property type="protein sequence ID" value="PZO40761.1"/>
    <property type="molecule type" value="Genomic_DNA"/>
</dbReference>
<accession>A0A2W4XZQ5</accession>
<evidence type="ECO:0000313" key="2">
    <source>
        <dbReference type="Proteomes" id="UP000249081"/>
    </source>
</evidence>
<organism evidence="1 2">
    <name type="scientific">Shackletoniella antarctica</name>
    <dbReference type="NCBI Taxonomy" id="268115"/>
    <lineage>
        <taxon>Bacteria</taxon>
        <taxon>Bacillati</taxon>
        <taxon>Cyanobacteriota</taxon>
        <taxon>Cyanophyceae</taxon>
        <taxon>Oculatellales</taxon>
        <taxon>Oculatellaceae</taxon>
        <taxon>Shackletoniella</taxon>
    </lineage>
</organism>
<reference evidence="1 2" key="2">
    <citation type="submission" date="2018-06" db="EMBL/GenBank/DDBJ databases">
        <title>Metagenomic assembly of (sub)arctic Cyanobacteria and their associated microbiome from non-axenic cultures.</title>
        <authorList>
            <person name="Baurain D."/>
        </authorList>
    </citation>
    <scope>NUCLEOTIDE SEQUENCE [LARGE SCALE GENOMIC DNA]</scope>
    <source>
        <strain evidence="1">ULC041bin1</strain>
    </source>
</reference>
<evidence type="ECO:0000313" key="1">
    <source>
        <dbReference type="EMBL" id="PZO40761.1"/>
    </source>
</evidence>
<proteinExistence type="predicted"/>
<name>A0A2W4XZQ5_9CYAN</name>